<accession>A0A369JKR0</accession>
<dbReference type="GO" id="GO:0005634">
    <property type="term" value="C:nucleus"/>
    <property type="evidence" value="ECO:0007669"/>
    <property type="project" value="TreeGrafter"/>
</dbReference>
<dbReference type="Gene3D" id="1.10.10.1210">
    <property type="entry name" value="MAGE homology domain, winged helix WH2 motif"/>
    <property type="match status" value="1"/>
</dbReference>
<dbReference type="InterPro" id="IPR002190">
    <property type="entry name" value="MHD_dom"/>
</dbReference>
<evidence type="ECO:0000313" key="3">
    <source>
        <dbReference type="EMBL" id="RDB21800.1"/>
    </source>
</evidence>
<dbReference type="OrthoDB" id="205198at2759"/>
<feature type="compositionally biased region" description="Low complexity" evidence="1">
    <location>
        <begin position="7"/>
        <end position="25"/>
    </location>
</feature>
<dbReference type="PANTHER" id="PTHR11736:SF14">
    <property type="entry name" value="NSE3 HOMOLOG, SMC5-SMC6 COMPLEX COMPONENT"/>
    <property type="match status" value="1"/>
</dbReference>
<feature type="compositionally biased region" description="Basic and acidic residues" evidence="1">
    <location>
        <begin position="356"/>
        <end position="370"/>
    </location>
</feature>
<dbReference type="InterPro" id="IPR041899">
    <property type="entry name" value="MAGE_WH2"/>
</dbReference>
<feature type="region of interest" description="Disordered" evidence="1">
    <location>
        <begin position="1"/>
        <end position="59"/>
    </location>
</feature>
<proteinExistence type="predicted"/>
<dbReference type="PROSITE" id="PS50838">
    <property type="entry name" value="MAGE"/>
    <property type="match status" value="1"/>
</dbReference>
<dbReference type="GO" id="GO:0006281">
    <property type="term" value="P:DNA repair"/>
    <property type="evidence" value="ECO:0007669"/>
    <property type="project" value="TreeGrafter"/>
</dbReference>
<organism evidence="3 4">
    <name type="scientific">Hypsizygus marmoreus</name>
    <name type="common">White beech mushroom</name>
    <name type="synonym">Agaricus marmoreus</name>
    <dbReference type="NCBI Taxonomy" id="39966"/>
    <lineage>
        <taxon>Eukaryota</taxon>
        <taxon>Fungi</taxon>
        <taxon>Dikarya</taxon>
        <taxon>Basidiomycota</taxon>
        <taxon>Agaricomycotina</taxon>
        <taxon>Agaricomycetes</taxon>
        <taxon>Agaricomycetidae</taxon>
        <taxon>Agaricales</taxon>
        <taxon>Tricholomatineae</taxon>
        <taxon>Lyophyllaceae</taxon>
        <taxon>Hypsizygus</taxon>
    </lineage>
</organism>
<evidence type="ECO:0000313" key="4">
    <source>
        <dbReference type="Proteomes" id="UP000076154"/>
    </source>
</evidence>
<feature type="region of interest" description="Disordered" evidence="1">
    <location>
        <begin position="345"/>
        <end position="370"/>
    </location>
</feature>
<feature type="compositionally biased region" description="Acidic residues" evidence="1">
    <location>
        <begin position="34"/>
        <end position="59"/>
    </location>
</feature>
<dbReference type="InterPro" id="IPR037445">
    <property type="entry name" value="MAGE"/>
</dbReference>
<evidence type="ECO:0000256" key="1">
    <source>
        <dbReference type="SAM" id="MobiDB-lite"/>
    </source>
</evidence>
<dbReference type="AlphaFoldDB" id="A0A369JKR0"/>
<dbReference type="PANTHER" id="PTHR11736">
    <property type="entry name" value="MELANOMA-ASSOCIATED ANTIGEN MAGE ANTIGEN"/>
    <property type="match status" value="1"/>
</dbReference>
<protein>
    <submittedName>
        <fullName evidence="3">Non-structural maintenance of chromosomes element 3</fullName>
    </submittedName>
</protein>
<feature type="domain" description="MAGE" evidence="2">
    <location>
        <begin position="64"/>
        <end position="124"/>
    </location>
</feature>
<dbReference type="Pfam" id="PF01454">
    <property type="entry name" value="MAGE"/>
    <property type="match status" value="1"/>
</dbReference>
<dbReference type="FunCoup" id="A0A369JKR0">
    <property type="interactions" value="160"/>
</dbReference>
<dbReference type="Proteomes" id="UP000076154">
    <property type="component" value="Unassembled WGS sequence"/>
</dbReference>
<comment type="caution">
    <text evidence="3">The sequence shown here is derived from an EMBL/GenBank/DDBJ whole genome shotgun (WGS) entry which is preliminary data.</text>
</comment>
<dbReference type="SMART" id="SM01373">
    <property type="entry name" value="MAGE"/>
    <property type="match status" value="1"/>
</dbReference>
<dbReference type="STRING" id="39966.A0A369JKR0"/>
<dbReference type="Gene3D" id="1.10.10.1200">
    <property type="entry name" value="MAGE homology domain, winged helix WH1 motif"/>
    <property type="match status" value="1"/>
</dbReference>
<dbReference type="EMBL" id="LUEZ02000053">
    <property type="protein sequence ID" value="RDB21800.1"/>
    <property type="molecule type" value="Genomic_DNA"/>
</dbReference>
<reference evidence="3" key="1">
    <citation type="submission" date="2018-04" db="EMBL/GenBank/DDBJ databases">
        <title>Whole genome sequencing of Hypsizygus marmoreus.</title>
        <authorList>
            <person name="Choi I.-G."/>
            <person name="Min B."/>
            <person name="Kim J.-G."/>
            <person name="Kim S."/>
            <person name="Oh Y.-L."/>
            <person name="Kong W.-S."/>
            <person name="Park H."/>
            <person name="Jeong J."/>
            <person name="Song E.-S."/>
        </authorList>
    </citation>
    <scope>NUCLEOTIDE SEQUENCE [LARGE SCALE GENOMIC DNA]</scope>
    <source>
        <strain evidence="3">51987-8</strain>
    </source>
</reference>
<dbReference type="InParanoid" id="A0A369JKR0"/>
<sequence length="391" mass="42680">MARASTRSQKAPAASQSQPRASQSQRAHRGRNEESDDDGEGGAGDYEADGDAGEMAVDEGETEIKRKANDLVRLALFTEHKRTPLRREEISKKVLGPSTRAFNRVFDRAQDILQKTFGMELAELPTRAGLDADTNTVEDELNEARKATGMKKKAAATGSKTYILRSVLHPAIIEYAALTDEQILEEEAADVPSDDDNDDDDYTPQYYGSIISWSSADQLSSIGVLYTILALILVNGRVISDSELRAHLKRLGLPPNGLLPLSQSSTHKTITLEAYLATLIRQGYIDRQQVGDNKAGGKGAKRGRVPTHADDDSGATYEWRWGTRAGSEIGEKAVAKFVAEFMVGDAAGDEDDEEEGGSRRGRERREGAEEKLVRMMKGIERAAGGQLAEIK</sequence>
<evidence type="ECO:0000259" key="2">
    <source>
        <dbReference type="PROSITE" id="PS50838"/>
    </source>
</evidence>
<feature type="region of interest" description="Disordered" evidence="1">
    <location>
        <begin position="291"/>
        <end position="313"/>
    </location>
</feature>
<dbReference type="InterPro" id="IPR041898">
    <property type="entry name" value="MAGE_WH1"/>
</dbReference>
<keyword evidence="4" id="KW-1185">Reference proteome</keyword>
<name>A0A369JKR0_HYPMA</name>
<gene>
    <name evidence="3" type="primary">NSMCE3</name>
    <name evidence="3" type="ORF">Hypma_011039</name>
</gene>